<protein>
    <submittedName>
        <fullName evidence="1">Uncharacterized protein</fullName>
    </submittedName>
</protein>
<dbReference type="EMBL" id="QJSP01000003">
    <property type="protein sequence ID" value="PYE19531.1"/>
    <property type="molecule type" value="Genomic_DNA"/>
</dbReference>
<sequence length="31" mass="3540">MGWLAFVGLPDPHTERVYVEKARILDVGRTL</sequence>
<name>A0A318RPI8_WILLI</name>
<comment type="caution">
    <text evidence="1">The sequence shown here is derived from an EMBL/GenBank/DDBJ whole genome shotgun (WGS) entry which is preliminary data.</text>
</comment>
<dbReference type="Proteomes" id="UP000247591">
    <property type="component" value="Unassembled WGS sequence"/>
</dbReference>
<organism evidence="1 2">
    <name type="scientific">Williamsia limnetica</name>
    <dbReference type="NCBI Taxonomy" id="882452"/>
    <lineage>
        <taxon>Bacteria</taxon>
        <taxon>Bacillati</taxon>
        <taxon>Actinomycetota</taxon>
        <taxon>Actinomycetes</taxon>
        <taxon>Mycobacteriales</taxon>
        <taxon>Nocardiaceae</taxon>
        <taxon>Williamsia</taxon>
    </lineage>
</organism>
<evidence type="ECO:0000313" key="1">
    <source>
        <dbReference type="EMBL" id="PYE19531.1"/>
    </source>
</evidence>
<accession>A0A318RPI8</accession>
<keyword evidence="2" id="KW-1185">Reference proteome</keyword>
<proteinExistence type="predicted"/>
<evidence type="ECO:0000313" key="2">
    <source>
        <dbReference type="Proteomes" id="UP000247591"/>
    </source>
</evidence>
<reference evidence="1 2" key="1">
    <citation type="submission" date="2018-06" db="EMBL/GenBank/DDBJ databases">
        <title>Genomic Encyclopedia of Type Strains, Phase IV (KMG-IV): sequencing the most valuable type-strain genomes for metagenomic binning, comparative biology and taxonomic classification.</title>
        <authorList>
            <person name="Goeker M."/>
        </authorList>
    </citation>
    <scope>NUCLEOTIDE SEQUENCE [LARGE SCALE GENOMIC DNA]</scope>
    <source>
        <strain evidence="1 2">DSM 45521</strain>
    </source>
</reference>
<dbReference type="AlphaFoldDB" id="A0A318RPI8"/>
<gene>
    <name evidence="1" type="ORF">DFR67_103444</name>
</gene>